<evidence type="ECO:0000256" key="1">
    <source>
        <dbReference type="SAM" id="MobiDB-lite"/>
    </source>
</evidence>
<dbReference type="Proteomes" id="UP000599074">
    <property type="component" value="Unassembled WGS sequence"/>
</dbReference>
<accession>A0A8J3TEM2</accession>
<dbReference type="EMBL" id="BOON01000045">
    <property type="protein sequence ID" value="GII25048.1"/>
    <property type="molecule type" value="Genomic_DNA"/>
</dbReference>
<reference evidence="2" key="1">
    <citation type="submission" date="2021-01" db="EMBL/GenBank/DDBJ databases">
        <title>Whole genome shotgun sequence of Planosporangium mesophilum NBRC 109066.</title>
        <authorList>
            <person name="Komaki H."/>
            <person name="Tamura T."/>
        </authorList>
    </citation>
    <scope>NUCLEOTIDE SEQUENCE</scope>
    <source>
        <strain evidence="2">NBRC 109066</strain>
    </source>
</reference>
<proteinExistence type="predicted"/>
<protein>
    <submittedName>
        <fullName evidence="2">Uncharacterized protein</fullName>
    </submittedName>
</protein>
<organism evidence="2 3">
    <name type="scientific">Planosporangium mesophilum</name>
    <dbReference type="NCBI Taxonomy" id="689768"/>
    <lineage>
        <taxon>Bacteria</taxon>
        <taxon>Bacillati</taxon>
        <taxon>Actinomycetota</taxon>
        <taxon>Actinomycetes</taxon>
        <taxon>Micromonosporales</taxon>
        <taxon>Micromonosporaceae</taxon>
        <taxon>Planosporangium</taxon>
    </lineage>
</organism>
<sequence>MAAVWKLSHPCSDTGLPSDRRRTAGYERSNRVLEEVRSTLDRLVPVAAKAFAEAV</sequence>
<evidence type="ECO:0000313" key="2">
    <source>
        <dbReference type="EMBL" id="GII25048.1"/>
    </source>
</evidence>
<gene>
    <name evidence="2" type="ORF">Pme01_46450</name>
</gene>
<keyword evidence="3" id="KW-1185">Reference proteome</keyword>
<comment type="caution">
    <text evidence="2">The sequence shown here is derived from an EMBL/GenBank/DDBJ whole genome shotgun (WGS) entry which is preliminary data.</text>
</comment>
<feature type="region of interest" description="Disordered" evidence="1">
    <location>
        <begin position="1"/>
        <end position="23"/>
    </location>
</feature>
<name>A0A8J3TEM2_9ACTN</name>
<dbReference type="AlphaFoldDB" id="A0A8J3TEM2"/>
<evidence type="ECO:0000313" key="3">
    <source>
        <dbReference type="Proteomes" id="UP000599074"/>
    </source>
</evidence>